<feature type="transmembrane region" description="Helical" evidence="1">
    <location>
        <begin position="124"/>
        <end position="143"/>
    </location>
</feature>
<reference evidence="3 4" key="1">
    <citation type="submission" date="2022-06" db="EMBL/GenBank/DDBJ databases">
        <title>Rhizosaccharibacter gen. nov. sp. nov. KSS12, endophytic bacteria isolated from sugarcane.</title>
        <authorList>
            <person name="Pitiwittayakul N."/>
        </authorList>
    </citation>
    <scope>NUCLEOTIDE SEQUENCE [LARGE SCALE GENOMIC DNA]</scope>
    <source>
        <strain evidence="3 4">KSS12</strain>
    </source>
</reference>
<feature type="transmembrane region" description="Helical" evidence="1">
    <location>
        <begin position="84"/>
        <end position="103"/>
    </location>
</feature>
<dbReference type="Pfam" id="PF01757">
    <property type="entry name" value="Acyl_transf_3"/>
    <property type="match status" value="1"/>
</dbReference>
<feature type="transmembrane region" description="Helical" evidence="1">
    <location>
        <begin position="258"/>
        <end position="282"/>
    </location>
</feature>
<keyword evidence="3" id="KW-0808">Transferase</keyword>
<evidence type="ECO:0000256" key="1">
    <source>
        <dbReference type="SAM" id="Phobius"/>
    </source>
</evidence>
<feature type="transmembrane region" description="Helical" evidence="1">
    <location>
        <begin position="6"/>
        <end position="28"/>
    </location>
</feature>
<protein>
    <submittedName>
        <fullName evidence="3">Acyltransferase</fullName>
    </submittedName>
</protein>
<keyword evidence="1" id="KW-0812">Transmembrane</keyword>
<dbReference type="EMBL" id="JAMZEJ010000005">
    <property type="protein sequence ID" value="MCQ8241201.1"/>
    <property type="molecule type" value="Genomic_DNA"/>
</dbReference>
<dbReference type="InterPro" id="IPR002656">
    <property type="entry name" value="Acyl_transf_3_dom"/>
</dbReference>
<evidence type="ECO:0000313" key="4">
    <source>
        <dbReference type="Proteomes" id="UP001524547"/>
    </source>
</evidence>
<keyword evidence="1" id="KW-0472">Membrane</keyword>
<feature type="transmembrane region" description="Helical" evidence="1">
    <location>
        <begin position="347"/>
        <end position="370"/>
    </location>
</feature>
<keyword evidence="1" id="KW-1133">Transmembrane helix</keyword>
<feature type="transmembrane region" description="Helical" evidence="1">
    <location>
        <begin position="231"/>
        <end position="251"/>
    </location>
</feature>
<organism evidence="3 4">
    <name type="scientific">Rhizosaccharibacter radicis</name>
    <dbReference type="NCBI Taxonomy" id="2782605"/>
    <lineage>
        <taxon>Bacteria</taxon>
        <taxon>Pseudomonadati</taxon>
        <taxon>Pseudomonadota</taxon>
        <taxon>Alphaproteobacteria</taxon>
        <taxon>Acetobacterales</taxon>
        <taxon>Acetobacteraceae</taxon>
        <taxon>Rhizosaccharibacter</taxon>
    </lineage>
</organism>
<feature type="transmembrane region" description="Helical" evidence="1">
    <location>
        <begin position="288"/>
        <end position="308"/>
    </location>
</feature>
<keyword evidence="4" id="KW-1185">Reference proteome</keyword>
<dbReference type="PANTHER" id="PTHR23028">
    <property type="entry name" value="ACETYLTRANSFERASE"/>
    <property type="match status" value="1"/>
</dbReference>
<feature type="transmembrane region" description="Helical" evidence="1">
    <location>
        <begin position="320"/>
        <end position="341"/>
    </location>
</feature>
<proteinExistence type="predicted"/>
<dbReference type="Proteomes" id="UP001524547">
    <property type="component" value="Unassembled WGS sequence"/>
</dbReference>
<feature type="transmembrane region" description="Helical" evidence="1">
    <location>
        <begin position="48"/>
        <end position="64"/>
    </location>
</feature>
<name>A0ABT1VXZ8_9PROT</name>
<evidence type="ECO:0000259" key="2">
    <source>
        <dbReference type="Pfam" id="PF01757"/>
    </source>
</evidence>
<evidence type="ECO:0000313" key="3">
    <source>
        <dbReference type="EMBL" id="MCQ8241201.1"/>
    </source>
</evidence>
<feature type="domain" description="Acyltransferase 3" evidence="2">
    <location>
        <begin position="41"/>
        <end position="361"/>
    </location>
</feature>
<dbReference type="PANTHER" id="PTHR23028:SF53">
    <property type="entry name" value="ACYL_TRANSF_3 DOMAIN-CONTAINING PROTEIN"/>
    <property type="match status" value="1"/>
</dbReference>
<accession>A0ABT1VXZ8</accession>
<dbReference type="RefSeq" id="WP_422919960.1">
    <property type="nucleotide sequence ID" value="NZ_JAMZEJ010000005.1"/>
</dbReference>
<feature type="transmembrane region" description="Helical" evidence="1">
    <location>
        <begin position="183"/>
        <end position="201"/>
    </location>
</feature>
<dbReference type="InterPro" id="IPR050879">
    <property type="entry name" value="Acyltransferase_3"/>
</dbReference>
<gene>
    <name evidence="3" type="ORF">NFI88_10155</name>
</gene>
<keyword evidence="3" id="KW-0012">Acyltransferase</keyword>
<sequence length="396" mass="42494">MDFYATWPGMGCAVAALLLVALPPFGILDPPMRPRADHLSRLDGLRGLLALGVFLHHAAIYHVFSTTGRWAAPPARFYRTVGPAAVAMFFMITGLLFFGKLLAEDGRPDWPRLFVGRIARIAPLYLASVVAMLATVLGISPHLHVPPLDLARQVGSWLLLGFGSQPDVNGYGRTWALDAGVTWTLHYEWLFYIALLPLGLLVRFRLLSPASTILCLAACLAWAALTPDTNIPPSLPVLLSMFLAGIAAAAIRRARCPIGTGVTGSVAILLLLGLTFLCPGRYGFEPTLLLGGAFFLIAGGNTLFGLLESRPAIRLGHISFGVYLLQGQVLWTVFHLVPPSVTRSPAGFWYCVAAACLSLVLVATAAHLAIERPGIELGRRVGTRLRSGSRTTASEA</sequence>
<feature type="transmembrane region" description="Helical" evidence="1">
    <location>
        <begin position="206"/>
        <end position="225"/>
    </location>
</feature>
<comment type="caution">
    <text evidence="3">The sequence shown here is derived from an EMBL/GenBank/DDBJ whole genome shotgun (WGS) entry which is preliminary data.</text>
</comment>
<dbReference type="GO" id="GO:0016746">
    <property type="term" value="F:acyltransferase activity"/>
    <property type="evidence" value="ECO:0007669"/>
    <property type="project" value="UniProtKB-KW"/>
</dbReference>